<gene>
    <name evidence="2" type="ORF">ATI02_5868</name>
</gene>
<evidence type="ECO:0000313" key="2">
    <source>
        <dbReference type="EMBL" id="PKA72779.1"/>
    </source>
</evidence>
<proteinExistence type="predicted"/>
<sequence length="413" mass="45411">MATTLVLVERTDGQRRNVALDLDASLTATREVLTGKGLMTSADDFLLRGAPVDRDDEDDVRLSALVGADGSGTLMIGVASTGLEDPDNTVDRYNHLTTSQKLALFNEIEIYRGITAAEDKGFYRTFKPCIASWNANQLPASAKPTYMSENRVISTFSEVGNTLAQTTSDKSSVSVTTPIGGGQTDFSYAQSHTTTSKKVKQYLLGKYMVNKVALSQERANLVLVSDFESAIAKAISPSYEIDAYVNLIETLNSRGYYVARAFTLGGMLVSEETAEVSEYTESRSEEKDFSVGFKLAIKGFGGGSDYTHSEGHEESESNTSKYKNTSLTKIGGSVTANTYDAWTESLKPAINWDVIDHMELYPTLALLRDMRVARRCLSLMDEYHTYDTVRNRQTVIDIGKYTTLVQQILFTNG</sequence>
<keyword evidence="3" id="KW-1185">Reference proteome</keyword>
<evidence type="ECO:0000259" key="1">
    <source>
        <dbReference type="Pfam" id="PF01823"/>
    </source>
</evidence>
<organism evidence="2 3">
    <name type="scientific">Pseudomonas baetica</name>
    <dbReference type="NCBI Taxonomy" id="674054"/>
    <lineage>
        <taxon>Bacteria</taxon>
        <taxon>Pseudomonadati</taxon>
        <taxon>Pseudomonadota</taxon>
        <taxon>Gammaproteobacteria</taxon>
        <taxon>Pseudomonadales</taxon>
        <taxon>Pseudomonadaceae</taxon>
        <taxon>Pseudomonas</taxon>
    </lineage>
</organism>
<evidence type="ECO:0000313" key="3">
    <source>
        <dbReference type="Proteomes" id="UP000232455"/>
    </source>
</evidence>
<dbReference type="EMBL" id="PHHE01000001">
    <property type="protein sequence ID" value="PKA72779.1"/>
    <property type="molecule type" value="Genomic_DNA"/>
</dbReference>
<name>A0ABX4Q7L4_9PSED</name>
<feature type="domain" description="MACPF" evidence="1">
    <location>
        <begin position="184"/>
        <end position="366"/>
    </location>
</feature>
<dbReference type="Pfam" id="PF01823">
    <property type="entry name" value="MACPF"/>
    <property type="match status" value="1"/>
</dbReference>
<accession>A0ABX4Q7L4</accession>
<protein>
    <submittedName>
        <fullName evidence="2">MAC/Perforin domain-containing protein</fullName>
    </submittedName>
</protein>
<dbReference type="Proteomes" id="UP000232455">
    <property type="component" value="Unassembled WGS sequence"/>
</dbReference>
<dbReference type="RefSeq" id="WP_100848083.1">
    <property type="nucleotide sequence ID" value="NZ_PHHE01000001.1"/>
</dbReference>
<dbReference type="InterPro" id="IPR020864">
    <property type="entry name" value="MACPF"/>
</dbReference>
<comment type="caution">
    <text evidence="2">The sequence shown here is derived from an EMBL/GenBank/DDBJ whole genome shotgun (WGS) entry which is preliminary data.</text>
</comment>
<reference evidence="2 3" key="1">
    <citation type="submission" date="2017-11" db="EMBL/GenBank/DDBJ databases">
        <title>Genome sequencing of a diverse group of Pseudomonas species.</title>
        <authorList>
            <person name="Loper J."/>
        </authorList>
    </citation>
    <scope>NUCLEOTIDE SEQUENCE [LARGE SCALE GENOMIC DNA]</scope>
    <source>
        <strain evidence="2 3">LMG 25716</strain>
    </source>
</reference>